<dbReference type="Pfam" id="PF23598">
    <property type="entry name" value="LRR_14"/>
    <property type="match status" value="1"/>
</dbReference>
<accession>A0A8T0D104</accession>
<dbReference type="OrthoDB" id="598235at2759"/>
<keyword evidence="5" id="KW-1185">Reference proteome</keyword>
<name>A0A8T0D104_CORYI</name>
<comment type="caution">
    <text evidence="4">The sequence shown here is derived from an EMBL/GenBank/DDBJ whole genome shotgun (WGS) entry which is preliminary data.</text>
</comment>
<evidence type="ECO:0000313" key="4">
    <source>
        <dbReference type="EMBL" id="KAF7852276.1"/>
    </source>
</evidence>
<dbReference type="EMBL" id="MU089517">
    <property type="protein sequence ID" value="KAF7852276.1"/>
    <property type="molecule type" value="Genomic_DNA"/>
</dbReference>
<dbReference type="InterPro" id="IPR044974">
    <property type="entry name" value="Disease_R_plants"/>
</dbReference>
<dbReference type="Proteomes" id="UP000806378">
    <property type="component" value="Unassembled WGS sequence"/>
</dbReference>
<dbReference type="PANTHER" id="PTHR23155">
    <property type="entry name" value="DISEASE RESISTANCE PROTEIN RP"/>
    <property type="match status" value="1"/>
</dbReference>
<dbReference type="InterPro" id="IPR036388">
    <property type="entry name" value="WH-like_DNA-bd_sf"/>
</dbReference>
<evidence type="ECO:0000256" key="1">
    <source>
        <dbReference type="ARBA" id="ARBA00022737"/>
    </source>
</evidence>
<evidence type="ECO:0000313" key="5">
    <source>
        <dbReference type="Proteomes" id="UP000806378"/>
    </source>
</evidence>
<dbReference type="SUPFAM" id="SSF52058">
    <property type="entry name" value="L domain-like"/>
    <property type="match status" value="1"/>
</dbReference>
<dbReference type="PANTHER" id="PTHR23155:SF1205">
    <property type="entry name" value="DISEASE RESISTANCE PROTEIN RPM1"/>
    <property type="match status" value="1"/>
</dbReference>
<dbReference type="Gene3D" id="1.10.10.10">
    <property type="entry name" value="Winged helix-like DNA-binding domain superfamily/Winged helix DNA-binding domain"/>
    <property type="match status" value="1"/>
</dbReference>
<dbReference type="AlphaFoldDB" id="A0A8T0D104"/>
<dbReference type="InterPro" id="IPR055414">
    <property type="entry name" value="LRR_R13L4/SHOC2-like"/>
</dbReference>
<keyword evidence="2" id="KW-0611">Plant defense</keyword>
<feature type="domain" description="Disease resistance R13L4/SHOC-2-like LRR" evidence="3">
    <location>
        <begin position="303"/>
        <end position="589"/>
    </location>
</feature>
<reference evidence="4" key="1">
    <citation type="submission" date="2020-05" db="EMBL/GenBank/DDBJ databases">
        <title>WGS assembly of Corymbia citriodora subspecies variegata.</title>
        <authorList>
            <person name="Barry K."/>
            <person name="Hundley H."/>
            <person name="Shu S."/>
            <person name="Jenkins J."/>
            <person name="Grimwood J."/>
            <person name="Baten A."/>
        </authorList>
    </citation>
    <scope>NUCLEOTIDE SEQUENCE</scope>
    <source>
        <strain evidence="4">CV2-018</strain>
    </source>
</reference>
<dbReference type="InterPro" id="IPR032675">
    <property type="entry name" value="LRR_dom_sf"/>
</dbReference>
<protein>
    <recommendedName>
        <fullName evidence="3">Disease resistance R13L4/SHOC-2-like LRR domain-containing protein</fullName>
    </recommendedName>
</protein>
<gene>
    <name evidence="4" type="ORF">BT93_L4570</name>
</gene>
<sequence>MGSSDSQIYQYGHESETYELEHLSYVPLSYHLRNFPEVGFPSSPKGFSQLIARKCEGLQTATVSILCQKEWWRSDSSELKDEWEARIPSYWICGELKFVQQVFGTLYRHLHRDEGHELDRIQRVSEILCQDDHLFCFLCLSIFPENSQINCKRISCLWAAEGFLPDLGRAEHFMNDLLGRECIHPVKERSDGELHTFRLDKRVREIIVSLSRSCELLKISRQESTHSPGRVRLLHVKGKIMGLNTERTFTLSWTFMLDVSSNEDKIATYEAWPLETSNTPLSPVNLKHSKVLVLTGTPFQTIPNALFELSDVRYLSLGNTSVKAIPGSIGKLTHLEFLDAKHSLITKLPQQVERLKKIRHIRIYHHKKDALMESYNLIGFKASCSIRGLERLEKLCFVESDYSILEDLGNLTKLRQLGITKLRNGHGELFCSSLNKLEGLKSLNVHAFDEDEIIDILLLSSPPKYLKHLYLHGRLERLPDWISSLDVLTKIILRGSQLEEDLLAALGKLPELVELELRRAYNGTQLDFKNEQFAKLKILLLDELKGLRSMSLEQGTMPRLENLTISCCQWLERIPSGIEHITAIRKLTFFDMPHEFYEMIPADYENDRNLEHIREVYFTQWVSGHRETHQFDRVTRAWQVNTE</sequence>
<evidence type="ECO:0000256" key="2">
    <source>
        <dbReference type="ARBA" id="ARBA00022821"/>
    </source>
</evidence>
<dbReference type="GO" id="GO:0098542">
    <property type="term" value="P:defense response to other organism"/>
    <property type="evidence" value="ECO:0007669"/>
    <property type="project" value="TreeGrafter"/>
</dbReference>
<keyword evidence="1" id="KW-0677">Repeat</keyword>
<dbReference type="Gramene" id="rna-gnl|WGS:JABURB|Cocit.L4570.1">
    <property type="protein sequence ID" value="cds-KAF7852276.1"/>
    <property type="gene ID" value="gene-BT93_L4570"/>
</dbReference>
<proteinExistence type="predicted"/>
<evidence type="ECO:0000259" key="3">
    <source>
        <dbReference type="Pfam" id="PF23598"/>
    </source>
</evidence>
<dbReference type="Gene3D" id="3.80.10.10">
    <property type="entry name" value="Ribonuclease Inhibitor"/>
    <property type="match status" value="1"/>
</dbReference>
<organism evidence="4 5">
    <name type="scientific">Corymbia citriodora subsp. variegata</name>
    <dbReference type="NCBI Taxonomy" id="360336"/>
    <lineage>
        <taxon>Eukaryota</taxon>
        <taxon>Viridiplantae</taxon>
        <taxon>Streptophyta</taxon>
        <taxon>Embryophyta</taxon>
        <taxon>Tracheophyta</taxon>
        <taxon>Spermatophyta</taxon>
        <taxon>Magnoliopsida</taxon>
        <taxon>eudicotyledons</taxon>
        <taxon>Gunneridae</taxon>
        <taxon>Pentapetalae</taxon>
        <taxon>rosids</taxon>
        <taxon>malvids</taxon>
        <taxon>Myrtales</taxon>
        <taxon>Myrtaceae</taxon>
        <taxon>Myrtoideae</taxon>
        <taxon>Eucalypteae</taxon>
        <taxon>Corymbia</taxon>
    </lineage>
</organism>